<evidence type="ECO:0000259" key="6">
    <source>
        <dbReference type="PROSITE" id="PS51296"/>
    </source>
</evidence>
<dbReference type="GO" id="GO:0046872">
    <property type="term" value="F:metal ion binding"/>
    <property type="evidence" value="ECO:0007669"/>
    <property type="project" value="UniProtKB-KW"/>
</dbReference>
<evidence type="ECO:0000256" key="3">
    <source>
        <dbReference type="ARBA" id="ARBA00023004"/>
    </source>
</evidence>
<dbReference type="Pfam" id="PF00355">
    <property type="entry name" value="Rieske"/>
    <property type="match status" value="1"/>
</dbReference>
<dbReference type="PANTHER" id="PTHR21496:SF0">
    <property type="entry name" value="RIESKE DOMAIN-CONTAINING PROTEIN"/>
    <property type="match status" value="1"/>
</dbReference>
<keyword evidence="2" id="KW-0479">Metal-binding</keyword>
<reference evidence="7" key="1">
    <citation type="submission" date="2019-08" db="EMBL/GenBank/DDBJ databases">
        <authorList>
            <person name="Kucharzyk K."/>
            <person name="Murdoch R.W."/>
            <person name="Higgins S."/>
            <person name="Loffler F."/>
        </authorList>
    </citation>
    <scope>NUCLEOTIDE SEQUENCE</scope>
</reference>
<evidence type="ECO:0000256" key="5">
    <source>
        <dbReference type="ARBA" id="ARBA00034078"/>
    </source>
</evidence>
<protein>
    <submittedName>
        <fullName evidence="7">Naphthalene 1,2-dioxygenase system, ferredoxin component</fullName>
    </submittedName>
</protein>
<name>A0A644YCU0_9ZZZZ</name>
<accession>A0A644YCU0</accession>
<comment type="caution">
    <text evidence="7">The sequence shown here is derived from an EMBL/GenBank/DDBJ whole genome shotgun (WGS) entry which is preliminary data.</text>
</comment>
<keyword evidence="7" id="KW-0223">Dioxygenase</keyword>
<keyword evidence="4" id="KW-0411">Iron-sulfur</keyword>
<evidence type="ECO:0000256" key="4">
    <source>
        <dbReference type="ARBA" id="ARBA00023014"/>
    </source>
</evidence>
<sequence>MRYVKIAQTSELKDGEKKKIPAGDKVLLLTQIGDTYYAIDNRCPHMGGSLYDGVLNGSTITCPRHGSVFDVRTGAVIQRGKLAFIQVKVGNVHAYPVKVEGTDILADIEP</sequence>
<gene>
    <name evidence="7" type="primary">ndoA_7</name>
    <name evidence="7" type="ORF">SDC9_72867</name>
</gene>
<dbReference type="AlphaFoldDB" id="A0A644YCU0"/>
<comment type="cofactor">
    <cofactor evidence="5">
        <name>[2Fe-2S] cluster</name>
        <dbReference type="ChEBI" id="CHEBI:190135"/>
    </cofactor>
</comment>
<dbReference type="InterPro" id="IPR036922">
    <property type="entry name" value="Rieske_2Fe-2S_sf"/>
</dbReference>
<feature type="domain" description="Rieske" evidence="6">
    <location>
        <begin position="4"/>
        <end position="106"/>
    </location>
</feature>
<evidence type="ECO:0000313" key="7">
    <source>
        <dbReference type="EMBL" id="MPM26366.1"/>
    </source>
</evidence>
<dbReference type="SUPFAM" id="SSF50022">
    <property type="entry name" value="ISP domain"/>
    <property type="match status" value="1"/>
</dbReference>
<dbReference type="PROSITE" id="PS51296">
    <property type="entry name" value="RIESKE"/>
    <property type="match status" value="1"/>
</dbReference>
<proteinExistence type="predicted"/>
<dbReference type="PANTHER" id="PTHR21496">
    <property type="entry name" value="FERREDOXIN-RELATED"/>
    <property type="match status" value="1"/>
</dbReference>
<keyword evidence="1" id="KW-0001">2Fe-2S</keyword>
<dbReference type="GO" id="GO:0051213">
    <property type="term" value="F:dioxygenase activity"/>
    <property type="evidence" value="ECO:0007669"/>
    <property type="project" value="UniProtKB-KW"/>
</dbReference>
<organism evidence="7">
    <name type="scientific">bioreactor metagenome</name>
    <dbReference type="NCBI Taxonomy" id="1076179"/>
    <lineage>
        <taxon>unclassified sequences</taxon>
        <taxon>metagenomes</taxon>
        <taxon>ecological metagenomes</taxon>
    </lineage>
</organism>
<evidence type="ECO:0000256" key="1">
    <source>
        <dbReference type="ARBA" id="ARBA00022714"/>
    </source>
</evidence>
<dbReference type="GO" id="GO:0051537">
    <property type="term" value="F:2 iron, 2 sulfur cluster binding"/>
    <property type="evidence" value="ECO:0007669"/>
    <property type="project" value="UniProtKB-KW"/>
</dbReference>
<dbReference type="EMBL" id="VSSQ01004716">
    <property type="protein sequence ID" value="MPM26366.1"/>
    <property type="molecule type" value="Genomic_DNA"/>
</dbReference>
<keyword evidence="7" id="KW-0560">Oxidoreductase</keyword>
<dbReference type="Gene3D" id="2.102.10.10">
    <property type="entry name" value="Rieske [2Fe-2S] iron-sulphur domain"/>
    <property type="match status" value="1"/>
</dbReference>
<dbReference type="InterPro" id="IPR017941">
    <property type="entry name" value="Rieske_2Fe-2S"/>
</dbReference>
<evidence type="ECO:0000256" key="2">
    <source>
        <dbReference type="ARBA" id="ARBA00022723"/>
    </source>
</evidence>
<keyword evidence="3" id="KW-0408">Iron</keyword>